<dbReference type="Pfam" id="PF12936">
    <property type="entry name" value="Kri1_C"/>
    <property type="match status" value="1"/>
</dbReference>
<feature type="compositionally biased region" description="Acidic residues" evidence="3">
    <location>
        <begin position="58"/>
        <end position="67"/>
    </location>
</feature>
<dbReference type="GO" id="GO:0030686">
    <property type="term" value="C:90S preribosome"/>
    <property type="evidence" value="ECO:0007669"/>
    <property type="project" value="TreeGrafter"/>
</dbReference>
<feature type="compositionally biased region" description="Basic and acidic residues" evidence="3">
    <location>
        <begin position="659"/>
        <end position="673"/>
    </location>
</feature>
<feature type="domain" description="Kri1-like C-terminal" evidence="4">
    <location>
        <begin position="476"/>
        <end position="563"/>
    </location>
</feature>
<evidence type="ECO:0000313" key="6">
    <source>
        <dbReference type="Proteomes" id="UP000271162"/>
    </source>
</evidence>
<evidence type="ECO:0000256" key="3">
    <source>
        <dbReference type="SAM" id="MobiDB-lite"/>
    </source>
</evidence>
<evidence type="ECO:0000313" key="7">
    <source>
        <dbReference type="WBParaSite" id="NBR_0001159901-mRNA-1"/>
    </source>
</evidence>
<dbReference type="InterPro" id="IPR018034">
    <property type="entry name" value="Kri1"/>
</dbReference>
<feature type="compositionally biased region" description="Basic and acidic residues" evidence="3">
    <location>
        <begin position="417"/>
        <end position="427"/>
    </location>
</feature>
<protein>
    <recommendedName>
        <fullName evidence="2">Protein KRI1 homolog</fullName>
    </recommendedName>
</protein>
<evidence type="ECO:0000256" key="2">
    <source>
        <dbReference type="ARBA" id="ARBA00017294"/>
    </source>
</evidence>
<keyword evidence="6" id="KW-1185">Reference proteome</keyword>
<evidence type="ECO:0000256" key="1">
    <source>
        <dbReference type="ARBA" id="ARBA00007473"/>
    </source>
</evidence>
<evidence type="ECO:0000259" key="4">
    <source>
        <dbReference type="Pfam" id="PF12936"/>
    </source>
</evidence>
<reference evidence="7" key="1">
    <citation type="submission" date="2017-02" db="UniProtKB">
        <authorList>
            <consortium name="WormBaseParasite"/>
        </authorList>
    </citation>
    <scope>IDENTIFICATION</scope>
</reference>
<feature type="region of interest" description="Disordered" evidence="3">
    <location>
        <begin position="383"/>
        <end position="467"/>
    </location>
</feature>
<accession>A0A0N4Y6A0</accession>
<dbReference type="EMBL" id="UYSL01020558">
    <property type="protein sequence ID" value="VDL75189.1"/>
    <property type="molecule type" value="Genomic_DNA"/>
</dbReference>
<dbReference type="Proteomes" id="UP000271162">
    <property type="component" value="Unassembled WGS sequence"/>
</dbReference>
<dbReference type="GO" id="GO:0000447">
    <property type="term" value="P:endonucleolytic cleavage in ITS1 to separate SSU-rRNA from 5.8S rRNA and LSU-rRNA from tricistronic rRNA transcript (SSU-rRNA, 5.8S rRNA, LSU-rRNA)"/>
    <property type="evidence" value="ECO:0007669"/>
    <property type="project" value="TreeGrafter"/>
</dbReference>
<proteinExistence type="inferred from homology"/>
<name>A0A0N4Y6A0_NIPBR</name>
<feature type="region of interest" description="Disordered" evidence="3">
    <location>
        <begin position="288"/>
        <end position="325"/>
    </location>
</feature>
<dbReference type="Pfam" id="PF05178">
    <property type="entry name" value="Kri1"/>
    <property type="match status" value="1"/>
</dbReference>
<comment type="similarity">
    <text evidence="1">Belongs to the KRI1 family.</text>
</comment>
<feature type="compositionally biased region" description="Basic residues" evidence="3">
    <location>
        <begin position="674"/>
        <end position="687"/>
    </location>
</feature>
<dbReference type="PANTHER" id="PTHR14490">
    <property type="entry name" value="ZINC FINGER, ZZ TYPE"/>
    <property type="match status" value="1"/>
</dbReference>
<dbReference type="WBParaSite" id="NBR_0001159901-mRNA-1">
    <property type="protein sequence ID" value="NBR_0001159901-mRNA-1"/>
    <property type="gene ID" value="NBR_0001159901"/>
</dbReference>
<gene>
    <name evidence="5" type="ORF">NBR_LOCUS11600</name>
</gene>
<feature type="region of interest" description="Disordered" evidence="3">
    <location>
        <begin position="46"/>
        <end position="68"/>
    </location>
</feature>
<dbReference type="GO" id="GO:0005730">
    <property type="term" value="C:nucleolus"/>
    <property type="evidence" value="ECO:0007669"/>
    <property type="project" value="TreeGrafter"/>
</dbReference>
<dbReference type="PANTHER" id="PTHR14490:SF5">
    <property type="entry name" value="PROTEIN KRI1 HOMOLOG"/>
    <property type="match status" value="1"/>
</dbReference>
<feature type="compositionally biased region" description="Basic residues" evidence="3">
    <location>
        <begin position="595"/>
        <end position="605"/>
    </location>
</feature>
<feature type="compositionally biased region" description="Acidic residues" evidence="3">
    <location>
        <begin position="398"/>
        <end position="410"/>
    </location>
</feature>
<feature type="compositionally biased region" description="Basic and acidic residues" evidence="3">
    <location>
        <begin position="457"/>
        <end position="467"/>
    </location>
</feature>
<dbReference type="STRING" id="27835.A0A0N4Y6A0"/>
<feature type="region of interest" description="Disordered" evidence="3">
    <location>
        <begin position="1"/>
        <end position="24"/>
    </location>
</feature>
<feature type="compositionally biased region" description="Basic residues" evidence="3">
    <location>
        <begin position="641"/>
        <end position="651"/>
    </location>
</feature>
<sequence length="730" mass="85353">MTKIKLLDSDDEEEAAGASTSLEINKNYAERYENWRRLEEMQKIKDRYGDDANSSSSSDEEPEWNDSDEMHFLRTLSALKDNDSALYDQSTNFWTENSDDKKEPKPKNKKKSAEDKPMYLKDYERKLVLEKGGQIDESDEEKHQNGANYFEQQDEIRKELRKAIEVDSDSGDDDLLVPKEKTSKEKETDDNEFYAWLKSKDVKDISEGDSLKGLKKAWKNPDLDEGEKFLRDYLLNKDFIPDNEEMGVTVDDIQEIEEDEKLLDMQRDFEQKYNFRFEDPDQEFIKQYPRTVGDSLRKTNTKRKEKREDYKERKEKEKQERKQEIRELKKMKKAEIEKKLERLKKLAGDDIPINVDDLTGDFDPKEYDNRMKQIFNDDYYGHEETVEASSVEKPVFSDMDDDEVDSDSSDYDNFPITRDDEERKSEDGASPAKEAQQDGEEASSRRKGRSRRKDKRSSKFREAVRRKKPLFDPKEKTFEEYFNEYYALDYEDIIGDKLTRFKYRKVVPNDFGLSVGEILSADDRQLNAWASLKKATGYRSEHEELVELNRYKKKAADVKKKERIFSTDFGGKKTKKEVPTHEANDVVPVEAGESKKKKKNKKKKHENGAVETSKESTTVVEEPVVRDDNGHAGENGNEAGKKKRNRKRKRKDSNAGHTNEIENKVESTEDPPKPKKMKMKKSMRPGKTKADVEMNIDDSRLRAYGINPKKFKNKLKFSKKKKLSEAVNTD</sequence>
<dbReference type="AlphaFoldDB" id="A0A0N4Y6A0"/>
<feature type="region of interest" description="Disordered" evidence="3">
    <location>
        <begin position="131"/>
        <end position="154"/>
    </location>
</feature>
<feature type="region of interest" description="Disordered" evidence="3">
    <location>
        <begin position="569"/>
        <end position="694"/>
    </location>
</feature>
<feature type="region of interest" description="Disordered" evidence="3">
    <location>
        <begin position="91"/>
        <end position="119"/>
    </location>
</feature>
<evidence type="ECO:0000313" key="5">
    <source>
        <dbReference type="EMBL" id="VDL75189.1"/>
    </source>
</evidence>
<feature type="compositionally biased region" description="Basic and acidic residues" evidence="3">
    <location>
        <begin position="98"/>
        <end position="119"/>
    </location>
</feature>
<feature type="compositionally biased region" description="Basic and acidic residues" evidence="3">
    <location>
        <begin position="306"/>
        <end position="325"/>
    </location>
</feature>
<dbReference type="OMA" id="WDNYDPR"/>
<dbReference type="InterPro" id="IPR024626">
    <property type="entry name" value="Kri1-like_C"/>
</dbReference>
<feature type="compositionally biased region" description="Basic residues" evidence="3">
    <location>
        <begin position="445"/>
        <end position="456"/>
    </location>
</feature>
<organism evidence="7">
    <name type="scientific">Nippostrongylus brasiliensis</name>
    <name type="common">Rat hookworm</name>
    <dbReference type="NCBI Taxonomy" id="27835"/>
    <lineage>
        <taxon>Eukaryota</taxon>
        <taxon>Metazoa</taxon>
        <taxon>Ecdysozoa</taxon>
        <taxon>Nematoda</taxon>
        <taxon>Chromadorea</taxon>
        <taxon>Rhabditida</taxon>
        <taxon>Rhabditina</taxon>
        <taxon>Rhabditomorpha</taxon>
        <taxon>Strongyloidea</taxon>
        <taxon>Heligmosomidae</taxon>
        <taxon>Nippostrongylus</taxon>
    </lineage>
</organism>
<reference evidence="5 6" key="2">
    <citation type="submission" date="2018-11" db="EMBL/GenBank/DDBJ databases">
        <authorList>
            <consortium name="Pathogen Informatics"/>
        </authorList>
    </citation>
    <scope>NUCLEOTIDE SEQUENCE [LARGE SCALE GENOMIC DNA]</scope>
</reference>